<reference evidence="1 2" key="1">
    <citation type="submission" date="2015-09" db="EMBL/GenBank/DDBJ databases">
        <authorList>
            <consortium name="Swine Surveillance"/>
        </authorList>
    </citation>
    <scope>NUCLEOTIDE SEQUENCE [LARGE SCALE GENOMIC DNA]</scope>
    <source>
        <strain evidence="1 2">S613</strain>
    </source>
</reference>
<comment type="caution">
    <text evidence="1">The sequence shown here is derived from an EMBL/GenBank/DDBJ whole genome shotgun (WGS) entry which is preliminary data.</text>
</comment>
<dbReference type="EMBL" id="LJXB01000065">
    <property type="protein sequence ID" value="KPU60729.1"/>
    <property type="molecule type" value="Genomic_DNA"/>
</dbReference>
<dbReference type="PATRIC" id="fig|294.162.peg.1545"/>
<name>A0A0N8NXN9_PSEFL</name>
<organism evidence="1 2">
    <name type="scientific">Pseudomonas fluorescens</name>
    <dbReference type="NCBI Taxonomy" id="294"/>
    <lineage>
        <taxon>Bacteria</taxon>
        <taxon>Pseudomonadati</taxon>
        <taxon>Pseudomonadota</taxon>
        <taxon>Gammaproteobacteria</taxon>
        <taxon>Pseudomonadales</taxon>
        <taxon>Pseudomonadaceae</taxon>
        <taxon>Pseudomonas</taxon>
    </lineage>
</organism>
<evidence type="ECO:0000313" key="1">
    <source>
        <dbReference type="EMBL" id="KPU60729.1"/>
    </source>
</evidence>
<dbReference type="Proteomes" id="UP000050349">
    <property type="component" value="Unassembled WGS sequence"/>
</dbReference>
<proteinExistence type="predicted"/>
<accession>A0A0N8NXN9</accession>
<sequence>MTAPKGYLSRLLMQDMGCRFTWRDHHWPRQVSSTDKSVDLSSARRL</sequence>
<evidence type="ECO:0000313" key="2">
    <source>
        <dbReference type="Proteomes" id="UP000050349"/>
    </source>
</evidence>
<protein>
    <submittedName>
        <fullName evidence="1">Uncharacterized protein</fullName>
    </submittedName>
</protein>
<gene>
    <name evidence="1" type="ORF">AN403_4704</name>
</gene>
<dbReference type="AlphaFoldDB" id="A0A0N8NXN9"/>